<dbReference type="AlphaFoldDB" id="A0A1G6BSJ7"/>
<dbReference type="STRING" id="1732.SAMN02910417_01750"/>
<reference evidence="4 5" key="1">
    <citation type="submission" date="2016-10" db="EMBL/GenBank/DDBJ databases">
        <authorList>
            <person name="de Groot N.N."/>
        </authorList>
    </citation>
    <scope>NUCLEOTIDE SEQUENCE [LARGE SCALE GENOMIC DNA]</scope>
    <source>
        <strain evidence="4 5">DSM 3217</strain>
    </source>
</reference>
<sequence length="106" mass="11828">MIQEIIAAFFMALGIFFCVASLIGYYRLPDFYARMHASGNSETIALLLIAIGFIVYNGWNLLSIKVVILFCIVCACNPIGSHVLARAAYKNDFPMERVDRADEGEE</sequence>
<dbReference type="RefSeq" id="WP_090173983.1">
    <property type="nucleotide sequence ID" value="NZ_FMXR01000012.1"/>
</dbReference>
<keyword evidence="5" id="KW-1185">Reference proteome</keyword>
<evidence type="ECO:0000256" key="2">
    <source>
        <dbReference type="ARBA" id="ARBA00008404"/>
    </source>
</evidence>
<dbReference type="PANTHER" id="PTHR34703">
    <property type="entry name" value="ANTIPORTER SUBUNIT MNHG2-RELATED"/>
    <property type="match status" value="1"/>
</dbReference>
<dbReference type="Proteomes" id="UP000199228">
    <property type="component" value="Unassembled WGS sequence"/>
</dbReference>
<feature type="transmembrane region" description="Helical" evidence="3">
    <location>
        <begin position="6"/>
        <end position="26"/>
    </location>
</feature>
<organism evidence="4 5">
    <name type="scientific">Eubacterium oxidoreducens</name>
    <dbReference type="NCBI Taxonomy" id="1732"/>
    <lineage>
        <taxon>Bacteria</taxon>
        <taxon>Bacillati</taxon>
        <taxon>Bacillota</taxon>
        <taxon>Clostridia</taxon>
        <taxon>Eubacteriales</taxon>
        <taxon>Eubacteriaceae</taxon>
        <taxon>Eubacterium</taxon>
    </lineage>
</organism>
<dbReference type="InterPro" id="IPR005133">
    <property type="entry name" value="PhaG_MnhG_YufB"/>
</dbReference>
<evidence type="ECO:0000256" key="3">
    <source>
        <dbReference type="SAM" id="Phobius"/>
    </source>
</evidence>
<dbReference type="OrthoDB" id="9806575at2"/>
<accession>A0A1G6BSJ7</accession>
<comment type="similarity">
    <text evidence="2">Belongs to the CPA3 antiporters (TC 2.A.63) subunit G family.</text>
</comment>
<dbReference type="GO" id="GO:0015385">
    <property type="term" value="F:sodium:proton antiporter activity"/>
    <property type="evidence" value="ECO:0007669"/>
    <property type="project" value="TreeGrafter"/>
</dbReference>
<name>A0A1G6BSJ7_EUBOX</name>
<keyword evidence="3" id="KW-1133">Transmembrane helix</keyword>
<feature type="transmembrane region" description="Helical" evidence="3">
    <location>
        <begin position="38"/>
        <end position="56"/>
    </location>
</feature>
<dbReference type="EMBL" id="FMXR01000012">
    <property type="protein sequence ID" value="SDB23507.1"/>
    <property type="molecule type" value="Genomic_DNA"/>
</dbReference>
<evidence type="ECO:0000313" key="5">
    <source>
        <dbReference type="Proteomes" id="UP000199228"/>
    </source>
</evidence>
<evidence type="ECO:0000313" key="4">
    <source>
        <dbReference type="EMBL" id="SDB23507.1"/>
    </source>
</evidence>
<dbReference type="NCBIfam" id="TIGR01300">
    <property type="entry name" value="CPA3_mnhG_phaG"/>
    <property type="match status" value="1"/>
</dbReference>
<keyword evidence="3" id="KW-0472">Membrane</keyword>
<gene>
    <name evidence="4" type="ORF">SAMN02910417_01750</name>
</gene>
<dbReference type="PANTHER" id="PTHR34703:SF1">
    <property type="entry name" value="ANTIPORTER SUBUNIT MNHG2-RELATED"/>
    <property type="match status" value="1"/>
</dbReference>
<keyword evidence="3" id="KW-0812">Transmembrane</keyword>
<dbReference type="Pfam" id="PF03334">
    <property type="entry name" value="PhaG_MnhG_YufB"/>
    <property type="match status" value="1"/>
</dbReference>
<feature type="transmembrane region" description="Helical" evidence="3">
    <location>
        <begin position="62"/>
        <end position="85"/>
    </location>
</feature>
<comment type="subcellular location">
    <subcellularLocation>
        <location evidence="1">Membrane</location>
        <topology evidence="1">Multi-pass membrane protein</topology>
    </subcellularLocation>
</comment>
<protein>
    <submittedName>
        <fullName evidence="4">Multisubunit sodium/proton antiporter, MrpG subunit</fullName>
    </submittedName>
</protein>
<proteinExistence type="inferred from homology"/>
<evidence type="ECO:0000256" key="1">
    <source>
        <dbReference type="ARBA" id="ARBA00004141"/>
    </source>
</evidence>